<dbReference type="RefSeq" id="WP_160499776.1">
    <property type="nucleotide sequence ID" value="NZ_WUBI01000004.1"/>
</dbReference>
<evidence type="ECO:0000256" key="10">
    <source>
        <dbReference type="ARBA" id="ARBA00023186"/>
    </source>
</evidence>
<feature type="compositionally biased region" description="Low complexity" evidence="13">
    <location>
        <begin position="262"/>
        <end position="294"/>
    </location>
</feature>
<keyword evidence="7 12" id="KW-1133">Transmembrane helix</keyword>
<evidence type="ECO:0000256" key="7">
    <source>
        <dbReference type="ARBA" id="ARBA00022989"/>
    </source>
</evidence>
<dbReference type="EMBL" id="WUBI01000004">
    <property type="protein sequence ID" value="MWV46163.1"/>
    <property type="molecule type" value="Genomic_DNA"/>
</dbReference>
<feature type="region of interest" description="Disordered" evidence="13">
    <location>
        <begin position="262"/>
        <end position="306"/>
    </location>
</feature>
<dbReference type="GO" id="GO:0015031">
    <property type="term" value="P:protein transport"/>
    <property type="evidence" value="ECO:0007669"/>
    <property type="project" value="UniProtKB-KW"/>
</dbReference>
<dbReference type="GO" id="GO:0051205">
    <property type="term" value="P:protein insertion into membrane"/>
    <property type="evidence" value="ECO:0007669"/>
    <property type="project" value="TreeGrafter"/>
</dbReference>
<accession>A0A7X3LK36</accession>
<evidence type="ECO:0000256" key="12">
    <source>
        <dbReference type="HAMAP-Rule" id="MF_01811"/>
    </source>
</evidence>
<dbReference type="NCBIfam" id="TIGR03592">
    <property type="entry name" value="yidC_oxa1_cterm"/>
    <property type="match status" value="1"/>
</dbReference>
<feature type="transmembrane region" description="Helical" evidence="12">
    <location>
        <begin position="12"/>
        <end position="34"/>
    </location>
</feature>
<dbReference type="HAMAP" id="MF_01811">
    <property type="entry name" value="YidC_type2"/>
    <property type="match status" value="1"/>
</dbReference>
<dbReference type="PRINTS" id="PR00701">
    <property type="entry name" value="60KDINNERMP"/>
</dbReference>
<dbReference type="PANTHER" id="PTHR12428:SF65">
    <property type="entry name" value="CYTOCHROME C OXIDASE ASSEMBLY PROTEIN COX18, MITOCHONDRIAL"/>
    <property type="match status" value="1"/>
</dbReference>
<evidence type="ECO:0000313" key="15">
    <source>
        <dbReference type="EMBL" id="MWV46163.1"/>
    </source>
</evidence>
<protein>
    <recommendedName>
        <fullName evidence="12">Membrane protein insertase YidC</fullName>
    </recommendedName>
    <alternativeName>
        <fullName evidence="12">Foldase YidC</fullName>
    </alternativeName>
    <alternativeName>
        <fullName evidence="12">Membrane integrase YidC</fullName>
    </alternativeName>
    <alternativeName>
        <fullName evidence="12">Membrane protein YidC</fullName>
    </alternativeName>
</protein>
<feature type="domain" description="Membrane insertase YidC/Oxa/ALB C-terminal" evidence="14">
    <location>
        <begin position="71"/>
        <end position="251"/>
    </location>
</feature>
<keyword evidence="9" id="KW-0564">Palmitate</keyword>
<keyword evidence="3 12" id="KW-1003">Cell membrane</keyword>
<evidence type="ECO:0000256" key="4">
    <source>
        <dbReference type="ARBA" id="ARBA00022692"/>
    </source>
</evidence>
<evidence type="ECO:0000256" key="8">
    <source>
        <dbReference type="ARBA" id="ARBA00023136"/>
    </source>
</evidence>
<feature type="transmembrane region" description="Helical" evidence="12">
    <location>
        <begin position="178"/>
        <end position="196"/>
    </location>
</feature>
<gene>
    <name evidence="12 15" type="primary">yidC</name>
    <name evidence="15" type="ORF">GRF59_21380</name>
</gene>
<dbReference type="InterPro" id="IPR001708">
    <property type="entry name" value="YidC/ALB3/OXA1/COX18"/>
</dbReference>
<evidence type="ECO:0000256" key="1">
    <source>
        <dbReference type="ARBA" id="ARBA00004651"/>
    </source>
</evidence>
<proteinExistence type="inferred from homology"/>
<keyword evidence="16" id="KW-1185">Reference proteome</keyword>
<comment type="similarity">
    <text evidence="12">Belongs to the OXA1/ALB3/YidC family. Type 2 subfamily.</text>
</comment>
<keyword evidence="10 12" id="KW-0143">Chaperone</keyword>
<organism evidence="15 16">
    <name type="scientific">Paenibacillus dendrobii</name>
    <dbReference type="NCBI Taxonomy" id="2691084"/>
    <lineage>
        <taxon>Bacteria</taxon>
        <taxon>Bacillati</taxon>
        <taxon>Bacillota</taxon>
        <taxon>Bacilli</taxon>
        <taxon>Bacillales</taxon>
        <taxon>Paenibacillaceae</taxon>
        <taxon>Paenibacillus</taxon>
    </lineage>
</organism>
<feature type="transmembrane region" description="Helical" evidence="12">
    <location>
        <begin position="208"/>
        <end position="227"/>
    </location>
</feature>
<dbReference type="CDD" id="cd20070">
    <property type="entry name" value="5TM_YidC_Alb3"/>
    <property type="match status" value="1"/>
</dbReference>
<feature type="transmembrane region" description="Helical" evidence="12">
    <location>
        <begin position="136"/>
        <end position="158"/>
    </location>
</feature>
<keyword evidence="11 12" id="KW-0449">Lipoprotein</keyword>
<keyword evidence="4 12" id="KW-0812">Transmembrane</keyword>
<dbReference type="InterPro" id="IPR023060">
    <property type="entry name" value="YidC/YidC1/YidC2_Firmicutes"/>
</dbReference>
<dbReference type="InterPro" id="IPR028055">
    <property type="entry name" value="YidC/Oxa/ALB_C"/>
</dbReference>
<name>A0A7X3LK36_9BACL</name>
<keyword evidence="6 12" id="KW-0653">Protein transport</keyword>
<dbReference type="InterPro" id="IPR047196">
    <property type="entry name" value="YidC_ALB_C"/>
</dbReference>
<sequence length="306" mass="34749">MSLFKTRRGRKWILLIAVMMLAVMVLSGCSSNSVQYTTEDMRNSHSFWQRNVVYYFSYALDTFAHWFNGSYGLAVLVMVIIVRTIILPLSIKQVRSSRAMQAIQPELAKIKEKHKDNPEKQQQETMRLFQENKVNPMAGCLPLIVQMPVFIALYNSIIHNKDLYGHPFLWLQLGKPDHTFVLPILAAATTFLQSRMMMKMNPSPQQGAMQFMMMVYPVLIFFMSYQFPSALPLYWFFSNLYTIIQNYFLYRNHKPTANVAAVSSAGGSSKGGKNSNQGGKNNSQGNKGNNNKGNAGKGKKEAKKSK</sequence>
<evidence type="ECO:0000256" key="11">
    <source>
        <dbReference type="ARBA" id="ARBA00023288"/>
    </source>
</evidence>
<keyword evidence="2 12" id="KW-0813">Transport</keyword>
<evidence type="ECO:0000256" key="6">
    <source>
        <dbReference type="ARBA" id="ARBA00022927"/>
    </source>
</evidence>
<dbReference type="Proteomes" id="UP000460318">
    <property type="component" value="Unassembled WGS sequence"/>
</dbReference>
<comment type="caution">
    <text evidence="15">The sequence shown here is derived from an EMBL/GenBank/DDBJ whole genome shotgun (WGS) entry which is preliminary data.</text>
</comment>
<feature type="transmembrane region" description="Helical" evidence="12">
    <location>
        <begin position="71"/>
        <end position="91"/>
    </location>
</feature>
<reference evidence="15 16" key="1">
    <citation type="submission" date="2019-12" db="EMBL/GenBank/DDBJ databases">
        <title>Paenibacillus sp. nov., an endophytic bacterium isolated from the stem of Dendrobium.</title>
        <authorList>
            <person name="Zhao R."/>
        </authorList>
    </citation>
    <scope>NUCLEOTIDE SEQUENCE [LARGE SCALE GENOMIC DNA]</scope>
    <source>
        <strain evidence="15 16">HJL G12</strain>
    </source>
</reference>
<evidence type="ECO:0000256" key="9">
    <source>
        <dbReference type="ARBA" id="ARBA00023139"/>
    </source>
</evidence>
<comment type="subcellular location">
    <subcellularLocation>
        <location evidence="1 12">Cell membrane</location>
        <topology evidence="1 12">Multi-pass membrane protein</topology>
    </subcellularLocation>
</comment>
<dbReference type="GO" id="GO:0032977">
    <property type="term" value="F:membrane insertase activity"/>
    <property type="evidence" value="ECO:0007669"/>
    <property type="project" value="InterPro"/>
</dbReference>
<evidence type="ECO:0000313" key="16">
    <source>
        <dbReference type="Proteomes" id="UP000460318"/>
    </source>
</evidence>
<dbReference type="GO" id="GO:0005886">
    <property type="term" value="C:plasma membrane"/>
    <property type="evidence" value="ECO:0007669"/>
    <property type="project" value="UniProtKB-SubCell"/>
</dbReference>
<evidence type="ECO:0000256" key="5">
    <source>
        <dbReference type="ARBA" id="ARBA00022729"/>
    </source>
</evidence>
<keyword evidence="5 12" id="KW-0732">Signal</keyword>
<evidence type="ECO:0000256" key="13">
    <source>
        <dbReference type="SAM" id="MobiDB-lite"/>
    </source>
</evidence>
<evidence type="ECO:0000256" key="2">
    <source>
        <dbReference type="ARBA" id="ARBA00022448"/>
    </source>
</evidence>
<dbReference type="Pfam" id="PF02096">
    <property type="entry name" value="60KD_IMP"/>
    <property type="match status" value="1"/>
</dbReference>
<dbReference type="AlphaFoldDB" id="A0A7X3LK36"/>
<comment type="function">
    <text evidence="12">Required for the insertion and/or proper folding and/or complex formation of integral membrane proteins into the membrane. Involved in integration of membrane proteins that insert both dependently and independently of the Sec translocase complex, as well as at least some lipoproteins.</text>
</comment>
<keyword evidence="8 12" id="KW-0472">Membrane</keyword>
<dbReference type="PROSITE" id="PS51257">
    <property type="entry name" value="PROKAR_LIPOPROTEIN"/>
    <property type="match status" value="1"/>
</dbReference>
<dbReference type="PANTHER" id="PTHR12428">
    <property type="entry name" value="OXA1"/>
    <property type="match status" value="1"/>
</dbReference>
<evidence type="ECO:0000259" key="14">
    <source>
        <dbReference type="Pfam" id="PF02096"/>
    </source>
</evidence>
<evidence type="ECO:0000256" key="3">
    <source>
        <dbReference type="ARBA" id="ARBA00022475"/>
    </source>
</evidence>